<protein>
    <submittedName>
        <fullName evidence="1">Uncharacterized protein</fullName>
    </submittedName>
</protein>
<gene>
    <name evidence="1" type="ORF">KUTeg_009921</name>
</gene>
<evidence type="ECO:0000313" key="1">
    <source>
        <dbReference type="EMBL" id="KAJ8312548.1"/>
    </source>
</evidence>
<dbReference type="Gene3D" id="2.30.230.10">
    <property type="entry name" value="Lipovitellin, beta-sheet shell regions, chain A"/>
    <property type="match status" value="1"/>
</dbReference>
<name>A0ABQ9F589_TEGGR</name>
<dbReference type="EMBL" id="JARBDR010000440">
    <property type="protein sequence ID" value="KAJ8312548.1"/>
    <property type="molecule type" value="Genomic_DNA"/>
</dbReference>
<evidence type="ECO:0000313" key="2">
    <source>
        <dbReference type="Proteomes" id="UP001217089"/>
    </source>
</evidence>
<reference evidence="1 2" key="1">
    <citation type="submission" date="2022-12" db="EMBL/GenBank/DDBJ databases">
        <title>Chromosome-level genome of Tegillarca granosa.</title>
        <authorList>
            <person name="Kim J."/>
        </authorList>
    </citation>
    <scope>NUCLEOTIDE SEQUENCE [LARGE SCALE GENOMIC DNA]</scope>
    <source>
        <strain evidence="1">Teg-2019</strain>
        <tissue evidence="1">Adductor muscle</tissue>
    </source>
</reference>
<keyword evidence="2" id="KW-1185">Reference proteome</keyword>
<proteinExistence type="predicted"/>
<dbReference type="Proteomes" id="UP001217089">
    <property type="component" value="Unassembled WGS sequence"/>
</dbReference>
<dbReference type="InterPro" id="IPR015816">
    <property type="entry name" value="Vitellinogen_b-sht_N"/>
</dbReference>
<sequence length="86" mass="9970">MSVHELTENPKKWDLSRSFLFQMSENGLVTFVHYHPEDHDEVVTLKKVLASVLSANVKKFHEENVHSFTAKEIDHTDFVNSETQNT</sequence>
<accession>A0ABQ9F589</accession>
<organism evidence="1 2">
    <name type="scientific">Tegillarca granosa</name>
    <name type="common">Malaysian cockle</name>
    <name type="synonym">Anadara granosa</name>
    <dbReference type="NCBI Taxonomy" id="220873"/>
    <lineage>
        <taxon>Eukaryota</taxon>
        <taxon>Metazoa</taxon>
        <taxon>Spiralia</taxon>
        <taxon>Lophotrochozoa</taxon>
        <taxon>Mollusca</taxon>
        <taxon>Bivalvia</taxon>
        <taxon>Autobranchia</taxon>
        <taxon>Pteriomorphia</taxon>
        <taxon>Arcoida</taxon>
        <taxon>Arcoidea</taxon>
        <taxon>Arcidae</taxon>
        <taxon>Tegillarca</taxon>
    </lineage>
</organism>
<comment type="caution">
    <text evidence="1">The sequence shown here is derived from an EMBL/GenBank/DDBJ whole genome shotgun (WGS) entry which is preliminary data.</text>
</comment>